<reference evidence="1" key="1">
    <citation type="submission" date="2021-01" db="EMBL/GenBank/DDBJ databases">
        <authorList>
            <consortium name="Genoscope - CEA"/>
            <person name="William W."/>
        </authorList>
    </citation>
    <scope>NUCLEOTIDE SEQUENCE</scope>
</reference>
<dbReference type="EMBL" id="CAJJDN010000161">
    <property type="protein sequence ID" value="CAD8125712.1"/>
    <property type="molecule type" value="Genomic_DNA"/>
</dbReference>
<name>A0A8S1REF7_9CILI</name>
<evidence type="ECO:0000313" key="2">
    <source>
        <dbReference type="Proteomes" id="UP000692954"/>
    </source>
</evidence>
<dbReference type="AlphaFoldDB" id="A0A8S1REF7"/>
<gene>
    <name evidence="1" type="ORF">PSON_ATCC_30995.1.T1610096</name>
</gene>
<keyword evidence="2" id="KW-1185">Reference proteome</keyword>
<accession>A0A8S1REF7</accession>
<sequence length="80" mass="9529">MIYIRDIKRNLQIIQQQIQEVAINYCQRVINYQDASLIEKKKSQEKIKVQHEIKFKQRNAVMLGSIRKISKIGLIILNVY</sequence>
<organism evidence="1 2">
    <name type="scientific">Paramecium sonneborni</name>
    <dbReference type="NCBI Taxonomy" id="65129"/>
    <lineage>
        <taxon>Eukaryota</taxon>
        <taxon>Sar</taxon>
        <taxon>Alveolata</taxon>
        <taxon>Ciliophora</taxon>
        <taxon>Intramacronucleata</taxon>
        <taxon>Oligohymenophorea</taxon>
        <taxon>Peniculida</taxon>
        <taxon>Parameciidae</taxon>
        <taxon>Paramecium</taxon>
    </lineage>
</organism>
<dbReference type="Proteomes" id="UP000692954">
    <property type="component" value="Unassembled WGS sequence"/>
</dbReference>
<comment type="caution">
    <text evidence="1">The sequence shown here is derived from an EMBL/GenBank/DDBJ whole genome shotgun (WGS) entry which is preliminary data.</text>
</comment>
<protein>
    <submittedName>
        <fullName evidence="1">Uncharacterized protein</fullName>
    </submittedName>
</protein>
<evidence type="ECO:0000313" key="1">
    <source>
        <dbReference type="EMBL" id="CAD8125712.1"/>
    </source>
</evidence>
<proteinExistence type="predicted"/>